<dbReference type="GO" id="GO:0140359">
    <property type="term" value="F:ABC-type transporter activity"/>
    <property type="evidence" value="ECO:0007669"/>
    <property type="project" value="InterPro"/>
</dbReference>
<dbReference type="PROSITE" id="PS50893">
    <property type="entry name" value="ABC_TRANSPORTER_2"/>
    <property type="match status" value="1"/>
</dbReference>
<feature type="domain" description="ABC transmembrane type-1" evidence="13">
    <location>
        <begin position="1235"/>
        <end position="1517"/>
    </location>
</feature>
<keyword evidence="8 11" id="KW-1133">Transmembrane helix</keyword>
<feature type="region of interest" description="Disordered" evidence="10">
    <location>
        <begin position="1601"/>
        <end position="1626"/>
    </location>
</feature>
<dbReference type="Pfam" id="PF19282">
    <property type="entry name" value="Exportin-T"/>
    <property type="match status" value="1"/>
</dbReference>
<dbReference type="SUPFAM" id="SSF48371">
    <property type="entry name" value="ARM repeat"/>
    <property type="match status" value="1"/>
</dbReference>
<dbReference type="Gene3D" id="1.20.1560.10">
    <property type="entry name" value="ABC transporter type 1, transmembrane domain"/>
    <property type="match status" value="2"/>
</dbReference>
<proteinExistence type="inferred from homology"/>
<evidence type="ECO:0000259" key="12">
    <source>
        <dbReference type="PROSITE" id="PS50893"/>
    </source>
</evidence>
<evidence type="ECO:0000313" key="14">
    <source>
        <dbReference type="EMBL" id="GMF31130.1"/>
    </source>
</evidence>
<dbReference type="GO" id="GO:0016887">
    <property type="term" value="F:ATP hydrolysis activity"/>
    <property type="evidence" value="ECO:0007669"/>
    <property type="project" value="InterPro"/>
</dbReference>
<dbReference type="PANTHER" id="PTHR24223">
    <property type="entry name" value="ATP-BINDING CASSETTE SUB-FAMILY C"/>
    <property type="match status" value="1"/>
</dbReference>
<evidence type="ECO:0000313" key="15">
    <source>
        <dbReference type="Proteomes" id="UP001165083"/>
    </source>
</evidence>
<keyword evidence="6" id="KW-0547">Nucleotide-binding</keyword>
<dbReference type="OrthoDB" id="26399at2759"/>
<dbReference type="InterPro" id="IPR050173">
    <property type="entry name" value="ABC_transporter_C-like"/>
</dbReference>
<feature type="domain" description="ABC transmembrane type-1" evidence="13">
    <location>
        <begin position="1969"/>
        <end position="2180"/>
    </location>
</feature>
<dbReference type="PANTHER" id="PTHR24223:SF443">
    <property type="entry name" value="MULTIDRUG-RESISTANCE LIKE PROTEIN 1, ISOFORM I"/>
    <property type="match status" value="1"/>
</dbReference>
<dbReference type="SUPFAM" id="SSF90123">
    <property type="entry name" value="ABC transporter transmembrane region"/>
    <property type="match status" value="2"/>
</dbReference>
<gene>
    <name evidence="14" type="ORF">Plil01_001331500</name>
</gene>
<dbReference type="GO" id="GO:0005774">
    <property type="term" value="C:vacuolar membrane"/>
    <property type="evidence" value="ECO:0007669"/>
    <property type="project" value="UniProtKB-SubCell"/>
</dbReference>
<dbReference type="InterPro" id="IPR044726">
    <property type="entry name" value="ABCC_6TM_D2"/>
</dbReference>
<feature type="compositionally biased region" description="Basic and acidic residues" evidence="10">
    <location>
        <begin position="2258"/>
        <end position="2275"/>
    </location>
</feature>
<dbReference type="InterPro" id="IPR027417">
    <property type="entry name" value="P-loop_NTPase"/>
</dbReference>
<keyword evidence="3" id="KW-0813">Transport</keyword>
<dbReference type="Gene3D" id="3.40.50.300">
    <property type="entry name" value="P-loop containing nucleotide triphosphate hydrolases"/>
    <property type="match status" value="1"/>
</dbReference>
<evidence type="ECO:0000256" key="1">
    <source>
        <dbReference type="ARBA" id="ARBA00004128"/>
    </source>
</evidence>
<keyword evidence="5" id="KW-0677">Repeat</keyword>
<evidence type="ECO:0000256" key="11">
    <source>
        <dbReference type="SAM" id="Phobius"/>
    </source>
</evidence>
<evidence type="ECO:0000259" key="13">
    <source>
        <dbReference type="PROSITE" id="PS50929"/>
    </source>
</evidence>
<feature type="region of interest" description="Disordered" evidence="10">
    <location>
        <begin position="2255"/>
        <end position="2275"/>
    </location>
</feature>
<evidence type="ECO:0000256" key="7">
    <source>
        <dbReference type="ARBA" id="ARBA00022840"/>
    </source>
</evidence>
<dbReference type="InterPro" id="IPR011989">
    <property type="entry name" value="ARM-like"/>
</dbReference>
<dbReference type="CDD" id="cd18580">
    <property type="entry name" value="ABC_6TM_ABCC_D2"/>
    <property type="match status" value="1"/>
</dbReference>
<dbReference type="InterPro" id="IPR044746">
    <property type="entry name" value="ABCC_6TM_D1"/>
</dbReference>
<keyword evidence="4 11" id="KW-0812">Transmembrane</keyword>
<dbReference type="PROSITE" id="PS00211">
    <property type="entry name" value="ABC_TRANSPORTER_1"/>
    <property type="match status" value="1"/>
</dbReference>
<sequence length="2275" mass="252312">MGDVAEFERAVLVAFQYAGALAADQQAQTLKLQAESFCAAVKRRPDGWRAELQLFERSEHEQVKFYALQALQEALAGGVADDVALAVRAELLRWLQSHVGYVESKAPYLKTKLAVVVTLLIKRDYPDRWPAAFTELLALLPLGASIVEMYFRILLAINEEIVEFDAQRTQQEAAHNMRIKDAMREGSCMRESFDAIARVLVNADASDVMRQLSASALETLKRYISWVDIGLVVNDTIWPLIIKLLRESETFRCQAANCVFEVIDKGMTPEKKLAMLQQLQILEMLAALPIREDDEFAEEIGEVINAVGLELVTCMDAFRHTNRADLLQASGTMLCQLMPLVWELFAHESKDVSEEVFEIVNAVGGAMLRTETQAAGKPQSEAEVFRPSEYVPQILHGIYRQTRFPEDSDSDAAEFDEYRRSLYTIFLNIVRQRPHDTLAFLTNLAQSLPGQFAEIDPRDLESFLSLVYRFKEGLAALKTVAVPFNEPTSPLTLMVVQIHSSMLSASSSAAPLHPSVLLTYYDLAVRYSKVLQNESALIPAVLEMMFGTHGLAHPAAHVRSRVCYLCLRLVKAIGASVNPHASSILTALQPRLAIATELEKVASLHNPTYLAYDDQLYLFELAGQIIASLVLPAEETGMNAKQLRYRYTIAVLDPLVQGLNTTLSELSNCVLTDEEYVTEHCASHLNAIAHVLKAFKGTDCMENHQETFTQVLTAAACVLRALPRTRRVRSKVIFTLHRLTTVLDREHFLGNVQETLQTLMMGCEQPEVVEIVQLVDQLIIKHKQALGGFLDKTMLPFVQHLCALMPERSALANGETKDAPQLEREATQKYLYTFLLHLVTHGLDAVLISAQNVGQLENMLLLVLEGCAEVQDANINRACFSIGSMLVERWIGNGSAPSPASEASGASTAATSAASVALRAELQAELSAEGKVRFTQIVVQDFTRAMFAVTKLRHFDVDDMQTMLAVKEIVNMQAVLVAALGVEYLTFLRDVFLPSIGCPPELAGPYAEQVATGDRKKIQAAIIGVEDQDNSHRQQIETPSPLITPCSECSDRTDSATRDTSVSSRSRHASYVSAGVEGSNGRSHLHGHSSWRRSWLACVRWHPIGIFTRSSSVLDLLGFAHGRAMDEKDRSFVEVPATPRAKSAETSTPFSRLPNPLAKASLPSIILAQWIQPMVSLGARRVLEKEDVWPICSSDACESLETRFREVYEPHRRHMFNLSPLAAAYARTFQVELSFVLLSCVLYVFSLALQSYVAQAILQFLNDEENLFHISSGYWLMVMMTLSSLVAVCALNYVFFSASRIGANMRSLTMSLVFDKALKLSSAARQDYTTGEVLTLMSVDTERVFLLMIQGPWLFMGPLSFIISVVLIGILFDFYSALGGAVVLVVVMTISARQGRRIAGFQKKLLKVIDERVKVTSETLQGIRVMKFYAWEESLAQRVEKLRMKEVSLLRKFHMYQVVNTVMLFLTPSFVSGATLGIYVLIHHTISVVEAFTLIAMVNICRTALNQLPQAVAGISKAKISYARLDAFLTSDEVAAHPPLLSSVSNAEQHMPTNKFPLLDNDHQTHCISIGRGCISIRDASFEWPATSQAEVVVVAPAIGDEQTRDSDSPTTALSPTKHHSTENHGFKLEGINLEIERGSLVMIVGKVGSGKSSLLSALLGEMSRTSGVLEINGRVAYVSQDTWIRNATLRDNILFEQDFDTERYERVLDASQLAMDLRALPNGDSTEIGERGINLSGGQKARVAIARAMYRTGTDVLILDDPLSAVDPHVAHAIFEKCVVGLAGDQTRLLVVNSHYDLLAQADQVVVMSDGAIVGHGLYENVLAQFPHLGLEGSSRNEDTEKSVKGLGKENGDEIERLLAPTNDGSVIVKASKDAPRAEDGEMNDEAAKTYAGRLIRAEDRVKGTVGSHVYKAYFDETGINGWVVVAVISLSYGIGQAARTTVDWWPGHWARNMPRRDVDPTYSGTTFGMWYLGLIVLCSILTLIRGVMMIESCLRSSQHMHDELFRRVLRAPVTRYFDVTPIGQILNRFSNDLDQMDTTLPLEYQLFFQNVSMALGSLVVSAFASYWIGVSYIPLLVIFVLTGQYFKKTSRELKRLEGITRTPVYNLFSETLSGLPTIRAFRMEKQFSARNREVVDTNANMYLTYWSASRWLATRLDLMSVVIIFVVTLYLVATRGEIGSMTSGLSLTACYSSVKLSARRMAESKSKSWLVQIINLALSQLMHGRRKVPSVLKVYASATDRNFYLYSAVSTWTSPPEKRSASADAPEQAKARS</sequence>
<dbReference type="Pfam" id="PF00664">
    <property type="entry name" value="ABC_membrane"/>
    <property type="match status" value="2"/>
</dbReference>
<feature type="region of interest" description="Disordered" evidence="10">
    <location>
        <begin position="1029"/>
        <end position="1083"/>
    </location>
</feature>
<feature type="transmembrane region" description="Helical" evidence="11">
    <location>
        <begin position="1274"/>
        <end position="1296"/>
    </location>
</feature>
<keyword evidence="15" id="KW-1185">Reference proteome</keyword>
<dbReference type="CDD" id="cd03250">
    <property type="entry name" value="ABCC_MRP_domain1"/>
    <property type="match status" value="1"/>
</dbReference>
<dbReference type="InterPro" id="IPR017871">
    <property type="entry name" value="ABC_transporter-like_CS"/>
</dbReference>
<dbReference type="InterPro" id="IPR013598">
    <property type="entry name" value="Exportin-1/Importin-b-like"/>
</dbReference>
<organism evidence="14 15">
    <name type="scientific">Phytophthora lilii</name>
    <dbReference type="NCBI Taxonomy" id="2077276"/>
    <lineage>
        <taxon>Eukaryota</taxon>
        <taxon>Sar</taxon>
        <taxon>Stramenopiles</taxon>
        <taxon>Oomycota</taxon>
        <taxon>Peronosporomycetes</taxon>
        <taxon>Peronosporales</taxon>
        <taxon>Peronosporaceae</taxon>
        <taxon>Phytophthora</taxon>
    </lineage>
</organism>
<feature type="transmembrane region" description="Helical" evidence="11">
    <location>
        <begin position="1235"/>
        <end position="1254"/>
    </location>
</feature>
<dbReference type="FunFam" id="1.20.1560.10:FF:000242">
    <property type="entry name" value="Uncharacterized protein"/>
    <property type="match status" value="1"/>
</dbReference>
<feature type="transmembrane region" description="Helical" evidence="11">
    <location>
        <begin position="1971"/>
        <end position="1992"/>
    </location>
</feature>
<evidence type="ECO:0000256" key="3">
    <source>
        <dbReference type="ARBA" id="ARBA00022448"/>
    </source>
</evidence>
<name>A0A9W6X4I5_9STRA</name>
<dbReference type="Gene3D" id="1.25.10.10">
    <property type="entry name" value="Leucine-rich Repeat Variant"/>
    <property type="match status" value="1"/>
</dbReference>
<evidence type="ECO:0000256" key="6">
    <source>
        <dbReference type="ARBA" id="ARBA00022741"/>
    </source>
</evidence>
<evidence type="ECO:0000256" key="10">
    <source>
        <dbReference type="SAM" id="MobiDB-lite"/>
    </source>
</evidence>
<feature type="transmembrane region" description="Helical" evidence="11">
    <location>
        <begin position="1458"/>
        <end position="1482"/>
    </location>
</feature>
<feature type="domain" description="ABC transporter" evidence="12">
    <location>
        <begin position="1604"/>
        <end position="1836"/>
    </location>
</feature>
<protein>
    <submittedName>
        <fullName evidence="14">Unnamed protein product</fullName>
    </submittedName>
</protein>
<dbReference type="FunFam" id="3.40.50.300:FF:002993">
    <property type="entry name" value="ABC transporter, multidrug resistance associated protein"/>
    <property type="match status" value="1"/>
</dbReference>
<dbReference type="SMART" id="SM00382">
    <property type="entry name" value="AAA"/>
    <property type="match status" value="1"/>
</dbReference>
<dbReference type="InterPro" id="IPR003593">
    <property type="entry name" value="AAA+_ATPase"/>
</dbReference>
<reference evidence="14" key="1">
    <citation type="submission" date="2023-04" db="EMBL/GenBank/DDBJ databases">
        <title>Phytophthora lilii NBRC 32176.</title>
        <authorList>
            <person name="Ichikawa N."/>
            <person name="Sato H."/>
            <person name="Tonouchi N."/>
        </authorList>
    </citation>
    <scope>NUCLEOTIDE SEQUENCE</scope>
    <source>
        <strain evidence="14">NBRC 32176</strain>
    </source>
</reference>
<feature type="transmembrane region" description="Helical" evidence="11">
    <location>
        <begin position="1344"/>
        <end position="1368"/>
    </location>
</feature>
<dbReference type="CDD" id="cd18579">
    <property type="entry name" value="ABC_6TM_ABCC_D1"/>
    <property type="match status" value="1"/>
</dbReference>
<dbReference type="InterPro" id="IPR011527">
    <property type="entry name" value="ABC1_TM_dom"/>
</dbReference>
<dbReference type="InterPro" id="IPR003439">
    <property type="entry name" value="ABC_transporter-like_ATP-bd"/>
</dbReference>
<evidence type="ECO:0000256" key="8">
    <source>
        <dbReference type="ARBA" id="ARBA00022989"/>
    </source>
</evidence>
<dbReference type="Pfam" id="PF08389">
    <property type="entry name" value="Xpo1"/>
    <property type="match status" value="1"/>
</dbReference>
<accession>A0A9W6X4I5</accession>
<comment type="caution">
    <text evidence="14">The sequence shown here is derived from an EMBL/GenBank/DDBJ whole genome shotgun (WGS) entry which is preliminary data.</text>
</comment>
<dbReference type="InterPro" id="IPR036640">
    <property type="entry name" value="ABC1_TM_sf"/>
</dbReference>
<dbReference type="Pfam" id="PF00005">
    <property type="entry name" value="ABC_tran"/>
    <property type="match status" value="1"/>
</dbReference>
<dbReference type="PROSITE" id="PS50929">
    <property type="entry name" value="ABC_TM1F"/>
    <property type="match status" value="2"/>
</dbReference>
<evidence type="ECO:0000256" key="2">
    <source>
        <dbReference type="ARBA" id="ARBA00011054"/>
    </source>
</evidence>
<dbReference type="InterPro" id="IPR045546">
    <property type="entry name" value="Exportin-T_C"/>
</dbReference>
<evidence type="ECO:0000256" key="4">
    <source>
        <dbReference type="ARBA" id="ARBA00022692"/>
    </source>
</evidence>
<dbReference type="FunFam" id="1.20.1560.10:FF:000123">
    <property type="entry name" value="Mini-chromosome maintenance complex-binding protein"/>
    <property type="match status" value="1"/>
</dbReference>
<dbReference type="EMBL" id="BSXW01000883">
    <property type="protein sequence ID" value="GMF31130.1"/>
    <property type="molecule type" value="Genomic_DNA"/>
</dbReference>
<keyword evidence="7" id="KW-0067">ATP-binding</keyword>
<dbReference type="GO" id="GO:0005524">
    <property type="term" value="F:ATP binding"/>
    <property type="evidence" value="ECO:0007669"/>
    <property type="project" value="UniProtKB-KW"/>
</dbReference>
<comment type="similarity">
    <text evidence="2">Belongs to the ABC transporter superfamily. ABCF family. EF3 subfamily.</text>
</comment>
<feature type="transmembrane region" description="Helical" evidence="11">
    <location>
        <begin position="1374"/>
        <end position="1392"/>
    </location>
</feature>
<comment type="subcellular location">
    <subcellularLocation>
        <location evidence="1">Vacuole membrane</location>
        <topology evidence="1">Multi-pass membrane protein</topology>
    </subcellularLocation>
</comment>
<feature type="transmembrane region" description="Helical" evidence="11">
    <location>
        <begin position="2154"/>
        <end position="2174"/>
    </location>
</feature>
<dbReference type="Proteomes" id="UP001165083">
    <property type="component" value="Unassembled WGS sequence"/>
</dbReference>
<dbReference type="InterPro" id="IPR016024">
    <property type="entry name" value="ARM-type_fold"/>
</dbReference>
<keyword evidence="9 11" id="KW-0472">Membrane</keyword>
<evidence type="ECO:0000256" key="9">
    <source>
        <dbReference type="ARBA" id="ARBA00023136"/>
    </source>
</evidence>
<evidence type="ECO:0000256" key="5">
    <source>
        <dbReference type="ARBA" id="ARBA00022737"/>
    </source>
</evidence>
<dbReference type="SUPFAM" id="SSF52540">
    <property type="entry name" value="P-loop containing nucleoside triphosphate hydrolases"/>
    <property type="match status" value="1"/>
</dbReference>